<protein>
    <submittedName>
        <fullName evidence="3">Uncharacterized protein</fullName>
    </submittedName>
</protein>
<feature type="compositionally biased region" description="Polar residues" evidence="2">
    <location>
        <begin position="751"/>
        <end position="767"/>
    </location>
</feature>
<feature type="coiled-coil region" evidence="1">
    <location>
        <begin position="68"/>
        <end position="151"/>
    </location>
</feature>
<accession>A0A210Q7B0</accession>
<feature type="compositionally biased region" description="Polar residues" evidence="2">
    <location>
        <begin position="548"/>
        <end position="562"/>
    </location>
</feature>
<feature type="compositionally biased region" description="Basic and acidic residues" evidence="2">
    <location>
        <begin position="717"/>
        <end position="732"/>
    </location>
</feature>
<evidence type="ECO:0000256" key="1">
    <source>
        <dbReference type="SAM" id="Coils"/>
    </source>
</evidence>
<feature type="region of interest" description="Disordered" evidence="2">
    <location>
        <begin position="390"/>
        <end position="425"/>
    </location>
</feature>
<feature type="compositionally biased region" description="Polar residues" evidence="2">
    <location>
        <begin position="701"/>
        <end position="715"/>
    </location>
</feature>
<feature type="region of interest" description="Disordered" evidence="2">
    <location>
        <begin position="459"/>
        <end position="495"/>
    </location>
</feature>
<dbReference type="AlphaFoldDB" id="A0A210Q7B0"/>
<comment type="caution">
    <text evidence="3">The sequence shown here is derived from an EMBL/GenBank/DDBJ whole genome shotgun (WGS) entry which is preliminary data.</text>
</comment>
<evidence type="ECO:0000256" key="2">
    <source>
        <dbReference type="SAM" id="MobiDB-lite"/>
    </source>
</evidence>
<feature type="region of interest" description="Disordered" evidence="2">
    <location>
        <begin position="323"/>
        <end position="360"/>
    </location>
</feature>
<feature type="region of interest" description="Disordered" evidence="2">
    <location>
        <begin position="671"/>
        <end position="775"/>
    </location>
</feature>
<feature type="region of interest" description="Disordered" evidence="2">
    <location>
        <begin position="793"/>
        <end position="824"/>
    </location>
</feature>
<dbReference type="EMBL" id="NEDP02004717">
    <property type="protein sequence ID" value="OWF44620.1"/>
    <property type="molecule type" value="Genomic_DNA"/>
</dbReference>
<feature type="compositionally biased region" description="Low complexity" evidence="2">
    <location>
        <begin position="601"/>
        <end position="611"/>
    </location>
</feature>
<proteinExistence type="predicted"/>
<reference evidence="3 4" key="1">
    <citation type="journal article" date="2017" name="Nat. Ecol. Evol.">
        <title>Scallop genome provides insights into evolution of bilaterian karyotype and development.</title>
        <authorList>
            <person name="Wang S."/>
            <person name="Zhang J."/>
            <person name="Jiao W."/>
            <person name="Li J."/>
            <person name="Xun X."/>
            <person name="Sun Y."/>
            <person name="Guo X."/>
            <person name="Huan P."/>
            <person name="Dong B."/>
            <person name="Zhang L."/>
            <person name="Hu X."/>
            <person name="Sun X."/>
            <person name="Wang J."/>
            <person name="Zhao C."/>
            <person name="Wang Y."/>
            <person name="Wang D."/>
            <person name="Huang X."/>
            <person name="Wang R."/>
            <person name="Lv J."/>
            <person name="Li Y."/>
            <person name="Zhang Z."/>
            <person name="Liu B."/>
            <person name="Lu W."/>
            <person name="Hui Y."/>
            <person name="Liang J."/>
            <person name="Zhou Z."/>
            <person name="Hou R."/>
            <person name="Li X."/>
            <person name="Liu Y."/>
            <person name="Li H."/>
            <person name="Ning X."/>
            <person name="Lin Y."/>
            <person name="Zhao L."/>
            <person name="Xing Q."/>
            <person name="Dou J."/>
            <person name="Li Y."/>
            <person name="Mao J."/>
            <person name="Guo H."/>
            <person name="Dou H."/>
            <person name="Li T."/>
            <person name="Mu C."/>
            <person name="Jiang W."/>
            <person name="Fu Q."/>
            <person name="Fu X."/>
            <person name="Miao Y."/>
            <person name="Liu J."/>
            <person name="Yu Q."/>
            <person name="Li R."/>
            <person name="Liao H."/>
            <person name="Li X."/>
            <person name="Kong Y."/>
            <person name="Jiang Z."/>
            <person name="Chourrout D."/>
            <person name="Li R."/>
            <person name="Bao Z."/>
        </authorList>
    </citation>
    <scope>NUCLEOTIDE SEQUENCE [LARGE SCALE GENOMIC DNA]</scope>
    <source>
        <strain evidence="3 4">PY_sf001</strain>
    </source>
</reference>
<feature type="compositionally biased region" description="Polar residues" evidence="2">
    <location>
        <begin position="484"/>
        <end position="495"/>
    </location>
</feature>
<keyword evidence="4" id="KW-1185">Reference proteome</keyword>
<feature type="region of interest" description="Disordered" evidence="2">
    <location>
        <begin position="537"/>
        <end position="562"/>
    </location>
</feature>
<feature type="compositionally biased region" description="Polar residues" evidence="2">
    <location>
        <begin position="793"/>
        <end position="821"/>
    </location>
</feature>
<feature type="compositionally biased region" description="Polar residues" evidence="2">
    <location>
        <begin position="671"/>
        <end position="684"/>
    </location>
</feature>
<dbReference type="OrthoDB" id="6100270at2759"/>
<evidence type="ECO:0000313" key="4">
    <source>
        <dbReference type="Proteomes" id="UP000242188"/>
    </source>
</evidence>
<name>A0A210Q7B0_MIZYE</name>
<keyword evidence="1" id="KW-0175">Coiled coil</keyword>
<feature type="compositionally biased region" description="Basic and acidic residues" evidence="2">
    <location>
        <begin position="323"/>
        <end position="357"/>
    </location>
</feature>
<feature type="region of interest" description="Disordered" evidence="2">
    <location>
        <begin position="582"/>
        <end position="647"/>
    </location>
</feature>
<feature type="compositionally biased region" description="Basic and acidic residues" evidence="2">
    <location>
        <begin position="473"/>
        <end position="482"/>
    </location>
</feature>
<gene>
    <name evidence="3" type="ORF">KP79_PYT23845</name>
</gene>
<dbReference type="STRING" id="6573.A0A210Q7B0"/>
<organism evidence="3 4">
    <name type="scientific">Mizuhopecten yessoensis</name>
    <name type="common">Japanese scallop</name>
    <name type="synonym">Patinopecten yessoensis</name>
    <dbReference type="NCBI Taxonomy" id="6573"/>
    <lineage>
        <taxon>Eukaryota</taxon>
        <taxon>Metazoa</taxon>
        <taxon>Spiralia</taxon>
        <taxon>Lophotrochozoa</taxon>
        <taxon>Mollusca</taxon>
        <taxon>Bivalvia</taxon>
        <taxon>Autobranchia</taxon>
        <taxon>Pteriomorphia</taxon>
        <taxon>Pectinida</taxon>
        <taxon>Pectinoidea</taxon>
        <taxon>Pectinidae</taxon>
        <taxon>Mizuhopecten</taxon>
    </lineage>
</organism>
<sequence length="903" mass="100178">MDHRSNHSTLKEAMKLNQTLKYVNEHQKCLIGRDREVISSLEVRLLEANKRLQDKPSVSTESQLKLDVAQLTQKLDGRNTAVETLEKEVEELKSRCKETLAKLQDSYTLIERHLANASSHRDEAGILREDKEDLEKKCEALKVALDSTQRELDIQTSLHRQAAEQWNVKSAETALEIERLTADLALSSKNCQQLEELNSDWAKHNLQLSTSLQEAKAKLDVPKSDTEVQTIVSLFEVEDVSCQTSVEVVTVPSQTETQITHPAHTQTFSPALTTNHTQTTYTSHQVASTQTRVAAVANTGVMATTDMADRGVQTLPVRVYQDFTDKLNDPTKDTGEHRKEPSDRSRGRIKMQNDPHIDQSVLTTNSDIMSINKGSEIDGSQEVVQYTSRDHIEDERVDSSRDNTVDNDLNQERQDITSTPERETSTLDASITLVQDISEDGQYGSLLVDADLNENLAEEVTKNSSLTSRVSRPPKEDEHAHSNVDGSQASSSSRYRPQLLTLEERLKGNFPQESVKMAAVDVTPSEKPEVFDEIIEINSPESPDNPDIVSTETNGDSDSTVQDNVVLENPSNSTLISSYRGFGQQAKEAQGKESEGCIQDSPRYSPLSLSLRKPRTQAKRSSIGDLGPVEESSMSAKKQQRNRGKFTLSSDKSGLLFEGKTLLSAYIASRSSTGVATKQTSPENVTDKRQATSRGVAAGRQTGQKSLTDARQTRYSHVAETRETCMDTDKPGQTRSSGRMTGADKMESKKTPSSYVTYPGQTDTSGIGMTEESGKLSPYSRYSAMFRARVVQTESVKPSKASSQEGNMQNEGQTETEQTDPGKSCEYVRGILKGVRERRINTKSVSFVEGPPQTQIIQECSGDQSLFSDSEEDAICEDNDRFVSLEEFQTSEDSSEAKRRKLE</sequence>
<evidence type="ECO:0000313" key="3">
    <source>
        <dbReference type="EMBL" id="OWF44620.1"/>
    </source>
</evidence>
<dbReference type="Proteomes" id="UP000242188">
    <property type="component" value="Unassembled WGS sequence"/>
</dbReference>